<reference evidence="1" key="2">
    <citation type="journal article" date="2015" name="Data Brief">
        <title>Shoot transcriptome of the giant reed, Arundo donax.</title>
        <authorList>
            <person name="Barrero R.A."/>
            <person name="Guerrero F.D."/>
            <person name="Moolhuijzen P."/>
            <person name="Goolsby J.A."/>
            <person name="Tidwell J."/>
            <person name="Bellgard S.E."/>
            <person name="Bellgard M.I."/>
        </authorList>
    </citation>
    <scope>NUCLEOTIDE SEQUENCE</scope>
    <source>
        <tissue evidence="1">Shoot tissue taken approximately 20 cm above the soil surface</tissue>
    </source>
</reference>
<organism evidence="1">
    <name type="scientific">Arundo donax</name>
    <name type="common">Giant reed</name>
    <name type="synonym">Donax arundinaceus</name>
    <dbReference type="NCBI Taxonomy" id="35708"/>
    <lineage>
        <taxon>Eukaryota</taxon>
        <taxon>Viridiplantae</taxon>
        <taxon>Streptophyta</taxon>
        <taxon>Embryophyta</taxon>
        <taxon>Tracheophyta</taxon>
        <taxon>Spermatophyta</taxon>
        <taxon>Magnoliopsida</taxon>
        <taxon>Liliopsida</taxon>
        <taxon>Poales</taxon>
        <taxon>Poaceae</taxon>
        <taxon>PACMAD clade</taxon>
        <taxon>Arundinoideae</taxon>
        <taxon>Arundineae</taxon>
        <taxon>Arundo</taxon>
    </lineage>
</organism>
<protein>
    <submittedName>
        <fullName evidence="1">Uncharacterized protein</fullName>
    </submittedName>
</protein>
<dbReference type="AlphaFoldDB" id="A0A0A8YZY6"/>
<evidence type="ECO:0000313" key="1">
    <source>
        <dbReference type="EMBL" id="JAD28157.1"/>
    </source>
</evidence>
<reference evidence="1" key="1">
    <citation type="submission" date="2014-09" db="EMBL/GenBank/DDBJ databases">
        <authorList>
            <person name="Magalhaes I.L.F."/>
            <person name="Oliveira U."/>
            <person name="Santos F.R."/>
            <person name="Vidigal T.H.D.A."/>
            <person name="Brescovit A.D."/>
            <person name="Santos A.J."/>
        </authorList>
    </citation>
    <scope>NUCLEOTIDE SEQUENCE</scope>
    <source>
        <tissue evidence="1">Shoot tissue taken approximately 20 cm above the soil surface</tissue>
    </source>
</reference>
<name>A0A0A8YZY6_ARUDO</name>
<accession>A0A0A8YZY6</accession>
<sequence>MTMCKLSSSLLVFSWLPLKHSQVPRH</sequence>
<dbReference type="EMBL" id="GBRH01269738">
    <property type="protein sequence ID" value="JAD28157.1"/>
    <property type="molecule type" value="Transcribed_RNA"/>
</dbReference>
<proteinExistence type="predicted"/>